<sequence length="675" mass="76611">MLAWFIPWYIIHIYRYDRFEAFRLKRFLQLELRSLMTLQLFLGLLFLFIYDIGSAGIKYWEGFWLNPETQEIVSKPATLWSKSHQEHVQPVYYILSLALAFQNCGIFLLQSWWHYITSPKKSFKTSFEFRIHILASFLALLTYPLLQYFLRDDLVMRESVPQLVYSTMLIFLAMLGVRTHFRLKRLMKSVIPDLNEHNFVLFNKLDYFADINKILMFTFSVVGIALGILSVDGLTERRVIAHNKFASDFLVCNLNFVQPIMWAALTLLLYPRKSDAHSYHRVSLNGAPIRVAPDSNLGQSFPRKSEQAGCRNSRGSTQAKDAHVQMEMTQGNFHDESADRASFIAYIPPTNPAPVVTNPTRPPRPRIETTTLYYHEGLVRQAREQLSPPPMPSSTDHLLKGVEVQQHDVNEHQDHVELSLLNGNEQGGGLIGDRSMTATESDVSADEETERRASRTRAKPDTQSLTLHYGPLYHQQYQAPAPLSPSSSSTTMASSSGSGGRVFPEGEDPNCSRQSAISTLKHQRQPSSERVRSESSATTKTAQPPRNSQPVVYLSSPLQYLQPYEPSYDPPTRPTPALTTVPASGDPRKRVSPPVPAREKRASDEGRNPFSLKIVSQQPTQTFGQPPLQEYQYQHHPHRPMSPMGWDEPHDSVIVSSDRYGRRSDPSVGQISVQL</sequence>
<feature type="transmembrane region" description="Helical" evidence="2">
    <location>
        <begin position="162"/>
        <end position="181"/>
    </location>
</feature>
<evidence type="ECO:0000256" key="2">
    <source>
        <dbReference type="SAM" id="Phobius"/>
    </source>
</evidence>
<dbReference type="EMBL" id="JAAAJB010000082">
    <property type="protein sequence ID" value="KAG0267036.1"/>
    <property type="molecule type" value="Genomic_DNA"/>
</dbReference>
<proteinExistence type="predicted"/>
<comment type="caution">
    <text evidence="3">The sequence shown here is derived from an EMBL/GenBank/DDBJ whole genome shotgun (WGS) entry which is preliminary data.</text>
</comment>
<accession>A0A9P6UAT4</accession>
<feature type="transmembrane region" description="Helical" evidence="2">
    <location>
        <begin position="214"/>
        <end position="234"/>
    </location>
</feature>
<feature type="region of interest" description="Disordered" evidence="1">
    <location>
        <begin position="478"/>
        <end position="610"/>
    </location>
</feature>
<keyword evidence="2" id="KW-0812">Transmembrane</keyword>
<keyword evidence="4" id="KW-1185">Reference proteome</keyword>
<dbReference type="OrthoDB" id="2384193at2759"/>
<reference evidence="3" key="1">
    <citation type="journal article" date="2020" name="Fungal Divers.">
        <title>Resolving the Mortierellaceae phylogeny through synthesis of multi-gene phylogenetics and phylogenomics.</title>
        <authorList>
            <person name="Vandepol N."/>
            <person name="Liber J."/>
            <person name="Desiro A."/>
            <person name="Na H."/>
            <person name="Kennedy M."/>
            <person name="Barry K."/>
            <person name="Grigoriev I.V."/>
            <person name="Miller A.N."/>
            <person name="O'Donnell K."/>
            <person name="Stajich J.E."/>
            <person name="Bonito G."/>
        </authorList>
    </citation>
    <scope>NUCLEOTIDE SEQUENCE</scope>
    <source>
        <strain evidence="3">BC1065</strain>
    </source>
</reference>
<feature type="compositionally biased region" description="Polar residues" evidence="1">
    <location>
        <begin position="511"/>
        <end position="526"/>
    </location>
</feature>
<feature type="transmembrane region" description="Helical" evidence="2">
    <location>
        <begin position="32"/>
        <end position="50"/>
    </location>
</feature>
<feature type="region of interest" description="Disordered" evidence="1">
    <location>
        <begin position="633"/>
        <end position="652"/>
    </location>
</feature>
<gene>
    <name evidence="3" type="ORF">DFQ27_009182</name>
</gene>
<evidence type="ECO:0000313" key="4">
    <source>
        <dbReference type="Proteomes" id="UP000807716"/>
    </source>
</evidence>
<evidence type="ECO:0000313" key="3">
    <source>
        <dbReference type="EMBL" id="KAG0267036.1"/>
    </source>
</evidence>
<feature type="transmembrane region" description="Helical" evidence="2">
    <location>
        <begin position="91"/>
        <end position="109"/>
    </location>
</feature>
<name>A0A9P6UAT4_9FUNG</name>
<feature type="compositionally biased region" description="Basic and acidic residues" evidence="1">
    <location>
        <begin position="597"/>
        <end position="607"/>
    </location>
</feature>
<keyword evidence="2" id="KW-1133">Transmembrane helix</keyword>
<dbReference type="Proteomes" id="UP000807716">
    <property type="component" value="Unassembled WGS sequence"/>
</dbReference>
<dbReference type="AlphaFoldDB" id="A0A9P6UAT4"/>
<feature type="transmembrane region" description="Helical" evidence="2">
    <location>
        <begin position="254"/>
        <end position="271"/>
    </location>
</feature>
<feature type="compositionally biased region" description="Low complexity" evidence="1">
    <location>
        <begin position="479"/>
        <end position="496"/>
    </location>
</feature>
<feature type="compositionally biased region" description="Polar residues" evidence="1">
    <location>
        <begin position="534"/>
        <end position="550"/>
    </location>
</feature>
<organism evidence="3 4">
    <name type="scientific">Actinomortierella ambigua</name>
    <dbReference type="NCBI Taxonomy" id="1343610"/>
    <lineage>
        <taxon>Eukaryota</taxon>
        <taxon>Fungi</taxon>
        <taxon>Fungi incertae sedis</taxon>
        <taxon>Mucoromycota</taxon>
        <taxon>Mortierellomycotina</taxon>
        <taxon>Mortierellomycetes</taxon>
        <taxon>Mortierellales</taxon>
        <taxon>Mortierellaceae</taxon>
        <taxon>Actinomortierella</taxon>
    </lineage>
</organism>
<evidence type="ECO:0000256" key="1">
    <source>
        <dbReference type="SAM" id="MobiDB-lite"/>
    </source>
</evidence>
<feature type="transmembrane region" description="Helical" evidence="2">
    <location>
        <begin position="129"/>
        <end position="150"/>
    </location>
</feature>
<feature type="region of interest" description="Disordered" evidence="1">
    <location>
        <begin position="422"/>
        <end position="464"/>
    </location>
</feature>
<protein>
    <submittedName>
        <fullName evidence="3">Uncharacterized protein</fullName>
    </submittedName>
</protein>
<keyword evidence="2" id="KW-0472">Membrane</keyword>
<feature type="region of interest" description="Disordered" evidence="1">
    <location>
        <begin position="295"/>
        <end position="319"/>
    </location>
</feature>